<feature type="compositionally biased region" description="Low complexity" evidence="1">
    <location>
        <begin position="326"/>
        <end position="338"/>
    </location>
</feature>
<keyword evidence="2" id="KW-0812">Transmembrane</keyword>
<dbReference type="EMBL" id="KB007932">
    <property type="protein sequence ID" value="ELR19745.1"/>
    <property type="molecule type" value="Genomic_DNA"/>
</dbReference>
<protein>
    <submittedName>
        <fullName evidence="4">Uncharacterized protein</fullName>
    </submittedName>
</protein>
<feature type="transmembrane region" description="Helical" evidence="2">
    <location>
        <begin position="113"/>
        <end position="135"/>
    </location>
</feature>
<feature type="region of interest" description="Disordered" evidence="1">
    <location>
        <begin position="320"/>
        <end position="376"/>
    </location>
</feature>
<dbReference type="RefSeq" id="XP_004341837.1">
    <property type="nucleotide sequence ID" value="XM_004341789.1"/>
</dbReference>
<sequence>MERRVHTAAGVLGATTLLLVLLLLDGTEASRYCSYHPEAPECRNVQPRYPPASDWEVDPAHLELQEMEADLAAAISTSNEADDVPPSAVSTPAKGMGEASGWRLLLTRQARPVFEALGVVGAALVTFAVLARWWVHRQARQIDALEDVAAAEALLTRRAASPFAVVVDATLGTSLVSDLRRRLEARLAQLHARRQQSLDAAAAELAGQASVADRKHQFVKKWRRIHAKTLPIPQLEALLAEAEEVESEFEVVIREWLEFRRQIERESTTLRLTMSEDGESLPSSLTRSTELRLLAAARPNAIARYTNDSDDDDDDAVIIERDDKNSSSTSTSTSTNTENEGEVEVVEGQYIGGERNAAKRRSTNGPLGSLVLEDYGGENDSSIARELARQTDSESYFRVWELHHKHELLQLGREKLRQKQEDKIQEQQKREEDNEERRSQARRTLKEQQEANRIEQEKLNHQKQEARKAAEEAEERTAWSSLRTRLFLHASIYGGIALYHLWHSLLDSWRSTLDFSSTCTPAIPLLVDKVCLLDLTVYLPLHILLPLLLCVLVLAIQWGGLLLQLPSLAALCLLFAAIWSKVPSALDYAGLVGVVVVQLLVFAAKWAIASSANDGGEVGHVRQRAPRRLLGAVLTTIEVSLFVVNIGLALACFARRRNDVLHDSFTDCFSTPSDFGSCYTYY</sequence>
<feature type="transmembrane region" description="Helical" evidence="2">
    <location>
        <begin position="588"/>
        <end position="608"/>
    </location>
</feature>
<evidence type="ECO:0000256" key="1">
    <source>
        <dbReference type="SAM" id="MobiDB-lite"/>
    </source>
</evidence>
<dbReference type="AlphaFoldDB" id="L8H3G4"/>
<evidence type="ECO:0000256" key="2">
    <source>
        <dbReference type="SAM" id="Phobius"/>
    </source>
</evidence>
<keyword evidence="2" id="KW-0472">Membrane</keyword>
<proteinExistence type="predicted"/>
<dbReference type="VEuPathDB" id="AmoebaDB:ACA1_201020"/>
<dbReference type="Proteomes" id="UP000011083">
    <property type="component" value="Unassembled WGS sequence"/>
</dbReference>
<gene>
    <name evidence="4" type="ORF">ACA1_201020</name>
</gene>
<feature type="chain" id="PRO_5003990363" evidence="3">
    <location>
        <begin position="30"/>
        <end position="682"/>
    </location>
</feature>
<feature type="transmembrane region" description="Helical" evidence="2">
    <location>
        <begin position="486"/>
        <end position="502"/>
    </location>
</feature>
<evidence type="ECO:0000313" key="5">
    <source>
        <dbReference type="Proteomes" id="UP000011083"/>
    </source>
</evidence>
<dbReference type="GeneID" id="14920575"/>
<accession>L8H3G4</accession>
<feature type="transmembrane region" description="Helical" evidence="2">
    <location>
        <begin position="535"/>
        <end position="554"/>
    </location>
</feature>
<name>L8H3G4_ACACF</name>
<organism evidence="4 5">
    <name type="scientific">Acanthamoeba castellanii (strain ATCC 30010 / Neff)</name>
    <dbReference type="NCBI Taxonomy" id="1257118"/>
    <lineage>
        <taxon>Eukaryota</taxon>
        <taxon>Amoebozoa</taxon>
        <taxon>Discosea</taxon>
        <taxon>Longamoebia</taxon>
        <taxon>Centramoebida</taxon>
        <taxon>Acanthamoebidae</taxon>
        <taxon>Acanthamoeba</taxon>
    </lineage>
</organism>
<feature type="region of interest" description="Disordered" evidence="1">
    <location>
        <begin position="419"/>
        <end position="470"/>
    </location>
</feature>
<feature type="signal peptide" evidence="3">
    <location>
        <begin position="1"/>
        <end position="29"/>
    </location>
</feature>
<keyword evidence="2" id="KW-1133">Transmembrane helix</keyword>
<evidence type="ECO:0000313" key="4">
    <source>
        <dbReference type="EMBL" id="ELR19745.1"/>
    </source>
</evidence>
<feature type="transmembrane region" description="Helical" evidence="2">
    <location>
        <begin position="561"/>
        <end position="582"/>
    </location>
</feature>
<reference evidence="4 5" key="1">
    <citation type="journal article" date="2013" name="Genome Biol.">
        <title>Genome of Acanthamoeba castellanii highlights extensive lateral gene transfer and early evolution of tyrosine kinase signaling.</title>
        <authorList>
            <person name="Clarke M."/>
            <person name="Lohan A.J."/>
            <person name="Liu B."/>
            <person name="Lagkouvardos I."/>
            <person name="Roy S."/>
            <person name="Zafar N."/>
            <person name="Bertelli C."/>
            <person name="Schilde C."/>
            <person name="Kianianmomeni A."/>
            <person name="Burglin T.R."/>
            <person name="Frech C."/>
            <person name="Turcotte B."/>
            <person name="Kopec K.O."/>
            <person name="Synnott J.M."/>
            <person name="Choo C."/>
            <person name="Paponov I."/>
            <person name="Finkler A."/>
            <person name="Soon Heng Tan C."/>
            <person name="Hutchins A.P."/>
            <person name="Weinmeier T."/>
            <person name="Rattei T."/>
            <person name="Chu J.S."/>
            <person name="Gimenez G."/>
            <person name="Irimia M."/>
            <person name="Rigden D.J."/>
            <person name="Fitzpatrick D.A."/>
            <person name="Lorenzo-Morales J."/>
            <person name="Bateman A."/>
            <person name="Chiu C.H."/>
            <person name="Tang P."/>
            <person name="Hegemann P."/>
            <person name="Fromm H."/>
            <person name="Raoult D."/>
            <person name="Greub G."/>
            <person name="Miranda-Saavedra D."/>
            <person name="Chen N."/>
            <person name="Nash P."/>
            <person name="Ginger M.L."/>
            <person name="Horn M."/>
            <person name="Schaap P."/>
            <person name="Caler L."/>
            <person name="Loftus B."/>
        </authorList>
    </citation>
    <scope>NUCLEOTIDE SEQUENCE [LARGE SCALE GENOMIC DNA]</scope>
    <source>
        <strain evidence="4 5">Neff</strain>
    </source>
</reference>
<keyword evidence="5" id="KW-1185">Reference proteome</keyword>
<keyword evidence="3" id="KW-0732">Signal</keyword>
<feature type="transmembrane region" description="Helical" evidence="2">
    <location>
        <begin position="629"/>
        <end position="651"/>
    </location>
</feature>
<evidence type="ECO:0000256" key="3">
    <source>
        <dbReference type="SAM" id="SignalP"/>
    </source>
</evidence>
<dbReference type="KEGG" id="acan:ACA1_201020"/>